<gene>
    <name evidence="2" type="ORF">Zm00014a_001845</name>
</gene>
<evidence type="ECO:0000313" key="2">
    <source>
        <dbReference type="EMBL" id="PWZ05180.1"/>
    </source>
</evidence>
<dbReference type="Proteomes" id="UP000251960">
    <property type="component" value="Chromosome 9"/>
</dbReference>
<sequence>KYRINTGSIQKKRDSTKTDEISPLSFPSRFHIFS</sequence>
<feature type="non-terminal residue" evidence="2">
    <location>
        <position position="1"/>
    </location>
</feature>
<name>A0A3L6D9B0_MAIZE</name>
<evidence type="ECO:0000313" key="3">
    <source>
        <dbReference type="Proteomes" id="UP000251960"/>
    </source>
</evidence>
<accession>A0A3L6D9B0</accession>
<feature type="compositionally biased region" description="Basic and acidic residues" evidence="1">
    <location>
        <begin position="11"/>
        <end position="20"/>
    </location>
</feature>
<feature type="region of interest" description="Disordered" evidence="1">
    <location>
        <begin position="1"/>
        <end position="20"/>
    </location>
</feature>
<dbReference type="EMBL" id="NCVQ01000010">
    <property type="protein sequence ID" value="PWZ05180.1"/>
    <property type="molecule type" value="Genomic_DNA"/>
</dbReference>
<proteinExistence type="predicted"/>
<comment type="caution">
    <text evidence="2">The sequence shown here is derived from an EMBL/GenBank/DDBJ whole genome shotgun (WGS) entry which is preliminary data.</text>
</comment>
<evidence type="ECO:0000256" key="1">
    <source>
        <dbReference type="SAM" id="MobiDB-lite"/>
    </source>
</evidence>
<dbReference type="AlphaFoldDB" id="A0A3L6D9B0"/>
<organism evidence="2 3">
    <name type="scientific">Zea mays</name>
    <name type="common">Maize</name>
    <dbReference type="NCBI Taxonomy" id="4577"/>
    <lineage>
        <taxon>Eukaryota</taxon>
        <taxon>Viridiplantae</taxon>
        <taxon>Streptophyta</taxon>
        <taxon>Embryophyta</taxon>
        <taxon>Tracheophyta</taxon>
        <taxon>Spermatophyta</taxon>
        <taxon>Magnoliopsida</taxon>
        <taxon>Liliopsida</taxon>
        <taxon>Poales</taxon>
        <taxon>Poaceae</taxon>
        <taxon>PACMAD clade</taxon>
        <taxon>Panicoideae</taxon>
        <taxon>Andropogonodae</taxon>
        <taxon>Andropogoneae</taxon>
        <taxon>Tripsacinae</taxon>
        <taxon>Zea</taxon>
    </lineage>
</organism>
<reference evidence="2 3" key="1">
    <citation type="journal article" date="2018" name="Nat. Genet.">
        <title>Extensive intraspecific gene order and gene structural variations between Mo17 and other maize genomes.</title>
        <authorList>
            <person name="Sun S."/>
            <person name="Zhou Y."/>
            <person name="Chen J."/>
            <person name="Shi J."/>
            <person name="Zhao H."/>
            <person name="Zhao H."/>
            <person name="Song W."/>
            <person name="Zhang M."/>
            <person name="Cui Y."/>
            <person name="Dong X."/>
            <person name="Liu H."/>
            <person name="Ma X."/>
            <person name="Jiao Y."/>
            <person name="Wang B."/>
            <person name="Wei X."/>
            <person name="Stein J.C."/>
            <person name="Glaubitz J.C."/>
            <person name="Lu F."/>
            <person name="Yu G."/>
            <person name="Liang C."/>
            <person name="Fengler K."/>
            <person name="Li B."/>
            <person name="Rafalski A."/>
            <person name="Schnable P.S."/>
            <person name="Ware D.H."/>
            <person name="Buckler E.S."/>
            <person name="Lai J."/>
        </authorList>
    </citation>
    <scope>NUCLEOTIDE SEQUENCE [LARGE SCALE GENOMIC DNA]</scope>
    <source>
        <strain evidence="3">cv. Missouri 17</strain>
        <tissue evidence="2">Seedling</tissue>
    </source>
</reference>
<protein>
    <submittedName>
        <fullName evidence="2">Uncharacterized protein</fullName>
    </submittedName>
</protein>